<dbReference type="EMBL" id="PPTO01000017">
    <property type="protein sequence ID" value="RDB55902.1"/>
    <property type="molecule type" value="Genomic_DNA"/>
</dbReference>
<dbReference type="PANTHER" id="PTHR30217">
    <property type="entry name" value="PEPTIDASE U32 FAMILY"/>
    <property type="match status" value="1"/>
</dbReference>
<dbReference type="Pfam" id="PF01136">
    <property type="entry name" value="Peptidase_U32"/>
    <property type="match status" value="2"/>
</dbReference>
<sequence>MMNPYRHMELLAPAGSMTCLHAAVAAGADAVYLGCDAFNARRSADNFTLDDLARACDFAHLRGVRVYLTLNIAIMPDEISAALELARQAWRRGVDALIVQDIGLAAEVRRALPDARLHISTQMNTHNIDGVRAAAEFGAERVTLARELSCAELAEVTEEAHSLNMETECFAHGALCICYSGQCLMSSMIGGRSANRGTCAQACRLPYTLCDEDSDAELSAPGDRLLSPKDLCTIDMLPKLAETGVDSLKIEGRMKSPEYVFAVVAAYRAAIDRLACAIDEGTSLEEVGATEEEHRALSEAFSRGFTEAYLSRRRGNDIMGYGRPNNRGVFAGRVTKAKGREVAVESQTELHEGDVLEFWTNKGHFASTLEAFERKGDTYYFEIDGRVGKGDRVFRVRDASMAFHDDDLEPRLPARMHVVAHIGEPLRFVAECAGVQASFEGATVEAARTKAITPEEVREHVDRLGNTPFFLTNLDVDVDEGVGMGFSALHKARTQALKMLAEAMLDPWRDRIIEKTEKPEHSRAMSKPTADDACVVAFATNPACARAAKKAGADVVFVAALNYRRGEACCEGRIVDEEQAGYPGRCAIALPVVDKLPMNSEEDVDLWKWAKPEKPLFVENLGQLVRGANMGSLVEVGPHLPITNAASLSVAAALGARRVWLSPELSLKQIAELGKDSPVELGIVVCGNQELMTCEHCLLMSQGTCNQKCSQCERRAHAHTLLDRKGYRFPVVTDCFGRSHLYNAVRFDAAHVVDELIDAGVSAFMVDTTLMSANEAGKATSRVVRAIEAAKRGTNVAKAEGCTTGHLFRGVQ</sequence>
<dbReference type="InterPro" id="IPR051454">
    <property type="entry name" value="RNA/ubiquinone_mod_enzymes"/>
</dbReference>
<reference evidence="2 3" key="1">
    <citation type="journal article" date="2018" name="Elife">
        <title>Discovery and characterization of a prevalent human gut bacterial enzyme sufficient for the inactivation of a family of plant toxins.</title>
        <authorList>
            <person name="Koppel N."/>
            <person name="Bisanz J.E."/>
            <person name="Pandelia M.E."/>
            <person name="Turnbaugh P.J."/>
            <person name="Balskus E.P."/>
        </authorList>
    </citation>
    <scope>NUCLEOTIDE SEQUENCE [LARGE SCALE GENOMIC DNA]</scope>
    <source>
        <strain evidence="2 3">OB21 GAM31</strain>
    </source>
</reference>
<gene>
    <name evidence="2" type="ORF">C1881_09065</name>
</gene>
<dbReference type="PANTHER" id="PTHR30217:SF10">
    <property type="entry name" value="23S RRNA 5-HYDROXYCYTIDINE C2501 SYNTHASE"/>
    <property type="match status" value="1"/>
</dbReference>
<dbReference type="Pfam" id="PF12392">
    <property type="entry name" value="DUF3656"/>
    <property type="match status" value="1"/>
</dbReference>
<dbReference type="InterPro" id="IPR020988">
    <property type="entry name" value="Pept_U32_collagenase"/>
</dbReference>
<feature type="domain" description="Peptidase U32 collagenase" evidence="1">
    <location>
        <begin position="393"/>
        <end position="504"/>
    </location>
</feature>
<evidence type="ECO:0000259" key="1">
    <source>
        <dbReference type="Pfam" id="PF12392"/>
    </source>
</evidence>
<evidence type="ECO:0000313" key="3">
    <source>
        <dbReference type="Proteomes" id="UP000253975"/>
    </source>
</evidence>
<comment type="caution">
    <text evidence="2">The sequence shown here is derived from an EMBL/GenBank/DDBJ whole genome shotgun (WGS) entry which is preliminary data.</text>
</comment>
<dbReference type="PROSITE" id="PS01276">
    <property type="entry name" value="PEPTIDASE_U32"/>
    <property type="match status" value="1"/>
</dbReference>
<dbReference type="RefSeq" id="WP_114616202.1">
    <property type="nucleotide sequence ID" value="NZ_PPTO01000017.1"/>
</dbReference>
<proteinExistence type="predicted"/>
<dbReference type="SUPFAM" id="SSF51395">
    <property type="entry name" value="FMN-linked oxidoreductases"/>
    <property type="match status" value="1"/>
</dbReference>
<organism evidence="2 3">
    <name type="scientific">Slackia isoflavoniconvertens</name>
    <dbReference type="NCBI Taxonomy" id="572010"/>
    <lineage>
        <taxon>Bacteria</taxon>
        <taxon>Bacillati</taxon>
        <taxon>Actinomycetota</taxon>
        <taxon>Coriobacteriia</taxon>
        <taxon>Eggerthellales</taxon>
        <taxon>Eggerthellaceae</taxon>
        <taxon>Slackia</taxon>
    </lineage>
</organism>
<dbReference type="AlphaFoldDB" id="A0A369L9Z0"/>
<dbReference type="Proteomes" id="UP000253975">
    <property type="component" value="Unassembled WGS sequence"/>
</dbReference>
<name>A0A369L9Z0_9ACTN</name>
<dbReference type="InterPro" id="IPR001539">
    <property type="entry name" value="Peptidase_U32"/>
</dbReference>
<accession>A0A369L9Z0</accession>
<evidence type="ECO:0000313" key="2">
    <source>
        <dbReference type="EMBL" id="RDB55902.1"/>
    </source>
</evidence>
<protein>
    <submittedName>
        <fullName evidence="2">Peptidase U32</fullName>
    </submittedName>
</protein>